<dbReference type="AlphaFoldDB" id="A0AAD6T916"/>
<dbReference type="InterPro" id="IPR036291">
    <property type="entry name" value="NAD(P)-bd_dom_sf"/>
</dbReference>
<protein>
    <submittedName>
        <fullName evidence="3">Oxidoreductase</fullName>
    </submittedName>
</protein>
<accession>A0AAD6T916</accession>
<keyword evidence="1" id="KW-0472">Membrane</keyword>
<proteinExistence type="predicted"/>
<dbReference type="GO" id="GO:0006666">
    <property type="term" value="P:3-keto-sphinganine metabolic process"/>
    <property type="evidence" value="ECO:0007669"/>
    <property type="project" value="TreeGrafter"/>
</dbReference>
<dbReference type="EMBL" id="JARJCM010000024">
    <property type="protein sequence ID" value="KAJ7040038.1"/>
    <property type="molecule type" value="Genomic_DNA"/>
</dbReference>
<dbReference type="SUPFAM" id="SSF51735">
    <property type="entry name" value="NAD(P)-binding Rossmann-fold domains"/>
    <property type="match status" value="1"/>
</dbReference>
<dbReference type="InterPro" id="IPR002347">
    <property type="entry name" value="SDR_fam"/>
</dbReference>
<evidence type="ECO:0000313" key="4">
    <source>
        <dbReference type="Proteomes" id="UP001218188"/>
    </source>
</evidence>
<dbReference type="GO" id="GO:0047560">
    <property type="term" value="F:3-dehydrosphinganine reductase activity"/>
    <property type="evidence" value="ECO:0007669"/>
    <property type="project" value="TreeGrafter"/>
</dbReference>
<evidence type="ECO:0000313" key="3">
    <source>
        <dbReference type="EMBL" id="KAJ7040038.1"/>
    </source>
</evidence>
<keyword evidence="4" id="KW-1185">Reference proteome</keyword>
<dbReference type="GO" id="GO:0030148">
    <property type="term" value="P:sphingolipid biosynthetic process"/>
    <property type="evidence" value="ECO:0007669"/>
    <property type="project" value="TreeGrafter"/>
</dbReference>
<gene>
    <name evidence="3" type="ORF">C8F04DRAFT_1178392</name>
</gene>
<keyword evidence="1" id="KW-0812">Transmembrane</keyword>
<dbReference type="SMART" id="SM00822">
    <property type="entry name" value="PKS_KR"/>
    <property type="match status" value="1"/>
</dbReference>
<feature type="transmembrane region" description="Helical" evidence="1">
    <location>
        <begin position="149"/>
        <end position="167"/>
    </location>
</feature>
<dbReference type="InterPro" id="IPR057326">
    <property type="entry name" value="KR_dom"/>
</dbReference>
<dbReference type="PANTHER" id="PTHR43550">
    <property type="entry name" value="3-KETODIHYDROSPHINGOSINE REDUCTASE"/>
    <property type="match status" value="1"/>
</dbReference>
<sequence length="340" mass="38020">MFFTKNWNPDGQHCYVTGGSTGLGLELARLLTQKGAHVSIVARNQERLDEALSQLESERKYPGQKLHGYSFSLYTAAESAAALEAACAQHGGNTPDAVFPCAGVARPMYFVEMTEEDLRQGMDDAYWVQAWTIFAAVKQMVRQKRKGRLAMVSSVVGYMSFIGWASYAPGKQALRGSVGRTWERWSVGVGWVRLDHAKAVQKPGRLHDPVTNPPGLADTLQSELMLYPDISIHIYFPPSMLTPGFDAENKTKPQMRMMLSPPAFLQGVQKGHAHITSHFIADLFRASTRGVTPKQTWIMDAVYDMLAYFAAPIWRIGVDRRVRAAREEHSLHLQQQGFFD</sequence>
<feature type="domain" description="Ketoreductase" evidence="2">
    <location>
        <begin position="13"/>
        <end position="188"/>
    </location>
</feature>
<name>A0AAD6T916_9AGAR</name>
<reference evidence="3" key="1">
    <citation type="submission" date="2023-03" db="EMBL/GenBank/DDBJ databases">
        <title>Massive genome expansion in bonnet fungi (Mycena s.s.) driven by repeated elements and novel gene families across ecological guilds.</title>
        <authorList>
            <consortium name="Lawrence Berkeley National Laboratory"/>
            <person name="Harder C.B."/>
            <person name="Miyauchi S."/>
            <person name="Viragh M."/>
            <person name="Kuo A."/>
            <person name="Thoen E."/>
            <person name="Andreopoulos B."/>
            <person name="Lu D."/>
            <person name="Skrede I."/>
            <person name="Drula E."/>
            <person name="Henrissat B."/>
            <person name="Morin E."/>
            <person name="Kohler A."/>
            <person name="Barry K."/>
            <person name="LaButti K."/>
            <person name="Morin E."/>
            <person name="Salamov A."/>
            <person name="Lipzen A."/>
            <person name="Mereny Z."/>
            <person name="Hegedus B."/>
            <person name="Baldrian P."/>
            <person name="Stursova M."/>
            <person name="Weitz H."/>
            <person name="Taylor A."/>
            <person name="Grigoriev I.V."/>
            <person name="Nagy L.G."/>
            <person name="Martin F."/>
            <person name="Kauserud H."/>
        </authorList>
    </citation>
    <scope>NUCLEOTIDE SEQUENCE</scope>
    <source>
        <strain evidence="3">CBHHK200</strain>
    </source>
</reference>
<dbReference type="Gene3D" id="3.40.50.720">
    <property type="entry name" value="NAD(P)-binding Rossmann-like Domain"/>
    <property type="match status" value="1"/>
</dbReference>
<organism evidence="3 4">
    <name type="scientific">Mycena alexandri</name>
    <dbReference type="NCBI Taxonomy" id="1745969"/>
    <lineage>
        <taxon>Eukaryota</taxon>
        <taxon>Fungi</taxon>
        <taxon>Dikarya</taxon>
        <taxon>Basidiomycota</taxon>
        <taxon>Agaricomycotina</taxon>
        <taxon>Agaricomycetes</taxon>
        <taxon>Agaricomycetidae</taxon>
        <taxon>Agaricales</taxon>
        <taxon>Marasmiineae</taxon>
        <taxon>Mycenaceae</taxon>
        <taxon>Mycena</taxon>
    </lineage>
</organism>
<keyword evidence="1" id="KW-1133">Transmembrane helix</keyword>
<dbReference type="PRINTS" id="PR00081">
    <property type="entry name" value="GDHRDH"/>
</dbReference>
<dbReference type="GO" id="GO:0005789">
    <property type="term" value="C:endoplasmic reticulum membrane"/>
    <property type="evidence" value="ECO:0007669"/>
    <property type="project" value="TreeGrafter"/>
</dbReference>
<dbReference type="Pfam" id="PF00106">
    <property type="entry name" value="adh_short"/>
    <property type="match status" value="1"/>
</dbReference>
<evidence type="ECO:0000256" key="1">
    <source>
        <dbReference type="SAM" id="Phobius"/>
    </source>
</evidence>
<comment type="caution">
    <text evidence="3">The sequence shown here is derived from an EMBL/GenBank/DDBJ whole genome shotgun (WGS) entry which is preliminary data.</text>
</comment>
<dbReference type="PANTHER" id="PTHR43550:SF3">
    <property type="entry name" value="3-KETODIHYDROSPHINGOSINE REDUCTASE"/>
    <property type="match status" value="1"/>
</dbReference>
<evidence type="ECO:0000259" key="2">
    <source>
        <dbReference type="SMART" id="SM00822"/>
    </source>
</evidence>
<dbReference type="Proteomes" id="UP001218188">
    <property type="component" value="Unassembled WGS sequence"/>
</dbReference>